<keyword evidence="1" id="KW-0732">Signal</keyword>
<dbReference type="RefSeq" id="WP_182513850.1">
    <property type="nucleotide sequence ID" value="NZ_JACJIQ010000015.1"/>
</dbReference>
<feature type="domain" description="Calcineurin-like phosphoesterase" evidence="3">
    <location>
        <begin position="51"/>
        <end position="250"/>
    </location>
</feature>
<dbReference type="SUPFAM" id="SSF56300">
    <property type="entry name" value="Metallo-dependent phosphatases"/>
    <property type="match status" value="1"/>
</dbReference>
<reference evidence="4 5" key="1">
    <citation type="submission" date="2020-08" db="EMBL/GenBank/DDBJ databases">
        <title>Genomic Encyclopedia of Type Strains, Phase IV (KMG-IV): sequencing the most valuable type-strain genomes for metagenomic binning, comparative biology and taxonomic classification.</title>
        <authorList>
            <person name="Goeker M."/>
        </authorList>
    </citation>
    <scope>NUCLEOTIDE SEQUENCE [LARGE SCALE GENOMIC DNA]</scope>
    <source>
        <strain evidence="4 5">DSM 29854</strain>
    </source>
</reference>
<dbReference type="InterPro" id="IPR051558">
    <property type="entry name" value="Metallophosphoesterase_PAP"/>
</dbReference>
<dbReference type="EMBL" id="JACJIQ010000015">
    <property type="protein sequence ID" value="MBA9078715.1"/>
    <property type="molecule type" value="Genomic_DNA"/>
</dbReference>
<accession>A0A839GTC0</accession>
<keyword evidence="2" id="KW-0378">Hydrolase</keyword>
<dbReference type="Gene3D" id="3.60.21.10">
    <property type="match status" value="2"/>
</dbReference>
<dbReference type="GO" id="GO:0016787">
    <property type="term" value="F:hydrolase activity"/>
    <property type="evidence" value="ECO:0007669"/>
    <property type="project" value="UniProtKB-KW"/>
</dbReference>
<dbReference type="PANTHER" id="PTHR10161:SF14">
    <property type="entry name" value="TARTRATE-RESISTANT ACID PHOSPHATASE TYPE 5"/>
    <property type="match status" value="1"/>
</dbReference>
<dbReference type="InterPro" id="IPR004843">
    <property type="entry name" value="Calcineurin-like_PHP"/>
</dbReference>
<keyword evidence="5" id="KW-1185">Reference proteome</keyword>
<name>A0A839GTC0_9BACT</name>
<evidence type="ECO:0000313" key="5">
    <source>
        <dbReference type="Proteomes" id="UP000563094"/>
    </source>
</evidence>
<dbReference type="Pfam" id="PF00149">
    <property type="entry name" value="Metallophos"/>
    <property type="match status" value="1"/>
</dbReference>
<proteinExistence type="predicted"/>
<evidence type="ECO:0000256" key="2">
    <source>
        <dbReference type="ARBA" id="ARBA00022801"/>
    </source>
</evidence>
<dbReference type="Proteomes" id="UP000563094">
    <property type="component" value="Unassembled WGS sequence"/>
</dbReference>
<dbReference type="PANTHER" id="PTHR10161">
    <property type="entry name" value="TARTRATE-RESISTANT ACID PHOSPHATASE TYPE 5"/>
    <property type="match status" value="1"/>
</dbReference>
<protein>
    <recommendedName>
        <fullName evidence="3">Calcineurin-like phosphoesterase domain-containing protein</fullName>
    </recommendedName>
</protein>
<evidence type="ECO:0000256" key="1">
    <source>
        <dbReference type="ARBA" id="ARBA00022729"/>
    </source>
</evidence>
<sequence>MLLVFFLLFSLWLLWSYLQERKFRKKPYYALAEIGWRTVTPPPFSERIHSVALVGDLGNAGPVSQDPVMKSIQGWLEEAGEQSTIIFLGDNVYPVGIPPQEHRLHQASVQKLQYQLDLLKAYRSKVIYLGGNHDWNKGRKNGYDYLMRQQQLVQEHLQDPHAYLPKDGCLGPVSWEINEGLLLIIINTQWWVQRGFRPIGEKYGCSLKLPTDFYSRLDSLLTQNKHRFVVIAAHHPLYSNALHGGKFTVKQQVFPLTFVNKRALIPLPLMGTIFRYYRKYLGANEDMSYPPYRRLRKRLLKMLHQHQNLFYVAGHDHNLQYFQVQGNHYAVSGSGSKTNFVAKGGKASFSHENKGFMVLDQYRDGTIWLRVLEPSLTPGAPSVLAFQKCVYAPTTPPAPRG</sequence>
<dbReference type="InterPro" id="IPR029052">
    <property type="entry name" value="Metallo-depent_PP-like"/>
</dbReference>
<dbReference type="AlphaFoldDB" id="A0A839GTC0"/>
<evidence type="ECO:0000259" key="3">
    <source>
        <dbReference type="Pfam" id="PF00149"/>
    </source>
</evidence>
<comment type="caution">
    <text evidence="4">The sequence shown here is derived from an EMBL/GenBank/DDBJ whole genome shotgun (WGS) entry which is preliminary data.</text>
</comment>
<evidence type="ECO:0000313" key="4">
    <source>
        <dbReference type="EMBL" id="MBA9078715.1"/>
    </source>
</evidence>
<gene>
    <name evidence="4" type="ORF">FHS90_003445</name>
</gene>
<organism evidence="4 5">
    <name type="scientific">Rufibacter quisquiliarum</name>
    <dbReference type="NCBI Taxonomy" id="1549639"/>
    <lineage>
        <taxon>Bacteria</taxon>
        <taxon>Pseudomonadati</taxon>
        <taxon>Bacteroidota</taxon>
        <taxon>Cytophagia</taxon>
        <taxon>Cytophagales</taxon>
        <taxon>Hymenobacteraceae</taxon>
        <taxon>Rufibacter</taxon>
    </lineage>
</organism>